<name>A0A2T6ZX07_TUBBO</name>
<keyword evidence="3" id="KW-1185">Reference proteome</keyword>
<proteinExistence type="predicted"/>
<gene>
    <name evidence="2" type="ORF">B9Z19DRAFT_1045457</name>
</gene>
<sequence length="596" mass="66907">MSLTDPEEMYRERIHRGRFGGLILHWSLPSTIVGLLILGLLGSFLHHRFYRWLDGERAEDQFTATWFGNALAFLTKAALVGSITLAYRQRIWYTLRTKAITIKGIDNLFTLTENPVRFYSKDVLVRAGVATVVALATWIIPFAAAVSPGALTARLAHVVYESNCTMPTLNTSAQSGYTPRKPKYGIGGYDLVLFNKSEGLGDARPITSPCRGYNCTLNIIFDAPWYECQEKSAAEARKALDTMDWKDIENRHWAPRGPVTVFVVSEGDEYAPIQPPYRDDSSNMQSYFMDEPTIRVGYVVDTNIPVVAGSTDSNNGSWKTIFELHWLSCDLFKASWNMTFNFTGGARSTKVKTSGKRRVFQPPKMGPGHPDYRENALYYGFGRVTRDRLSNGFGYKDSYLETMKYVSYHPLDNSTTRLAISDPKGEIEKYVLDMVLTFLSTPYLESSLNTTVECKRWRYENRFHYNRSNIWIGYAIGIFATLVSVFIGMHYIYLNGIASDTLFSKVFVTTRNPTLDKLVKEYEAARLAEEYGGGGFGSTPCCGGPRFGIIDRVDEGVRTASGTVGETEVMLGAEGYRGLESHKVGQEAYRPIGRGI</sequence>
<dbReference type="STRING" id="42251.A0A2T6ZX07"/>
<keyword evidence="1" id="KW-0472">Membrane</keyword>
<dbReference type="EMBL" id="NESQ01000074">
    <property type="protein sequence ID" value="PUU80022.1"/>
    <property type="molecule type" value="Genomic_DNA"/>
</dbReference>
<dbReference type="PANTHER" id="PTHR35041">
    <property type="entry name" value="MEDIATOR OF RNA POLYMERASE II TRANSCRIPTION SUBUNIT 1"/>
    <property type="match status" value="1"/>
</dbReference>
<comment type="caution">
    <text evidence="2">The sequence shown here is derived from an EMBL/GenBank/DDBJ whole genome shotgun (WGS) entry which is preliminary data.</text>
</comment>
<dbReference type="PANTHER" id="PTHR35041:SF3">
    <property type="entry name" value="FORMYLMETHIONINE DEFORMYLASE-LIKE PROTEIN"/>
    <property type="match status" value="1"/>
</dbReference>
<dbReference type="OrthoDB" id="5322539at2759"/>
<feature type="transmembrane region" description="Helical" evidence="1">
    <location>
        <begin position="471"/>
        <end position="494"/>
    </location>
</feature>
<keyword evidence="1" id="KW-1133">Transmembrane helix</keyword>
<feature type="transmembrane region" description="Helical" evidence="1">
    <location>
        <begin position="66"/>
        <end position="87"/>
    </location>
</feature>
<evidence type="ECO:0000313" key="3">
    <source>
        <dbReference type="Proteomes" id="UP000244722"/>
    </source>
</evidence>
<feature type="transmembrane region" description="Helical" evidence="1">
    <location>
        <begin position="21"/>
        <end position="46"/>
    </location>
</feature>
<dbReference type="Proteomes" id="UP000244722">
    <property type="component" value="Unassembled WGS sequence"/>
</dbReference>
<evidence type="ECO:0000313" key="2">
    <source>
        <dbReference type="EMBL" id="PUU80022.1"/>
    </source>
</evidence>
<evidence type="ECO:0000256" key="1">
    <source>
        <dbReference type="SAM" id="Phobius"/>
    </source>
</evidence>
<accession>A0A2T6ZX07</accession>
<feature type="transmembrane region" description="Helical" evidence="1">
    <location>
        <begin position="123"/>
        <end position="144"/>
    </location>
</feature>
<dbReference type="AlphaFoldDB" id="A0A2T6ZX07"/>
<reference evidence="2 3" key="1">
    <citation type="submission" date="2017-04" db="EMBL/GenBank/DDBJ databases">
        <title>Draft genome sequence of Tuber borchii Vittad., a whitish edible truffle.</title>
        <authorList>
            <consortium name="DOE Joint Genome Institute"/>
            <person name="Murat C."/>
            <person name="Kuo A."/>
            <person name="Barry K.W."/>
            <person name="Clum A."/>
            <person name="Dockter R.B."/>
            <person name="Fauchery L."/>
            <person name="Iotti M."/>
            <person name="Kohler A."/>
            <person name="Labutti K."/>
            <person name="Lindquist E.A."/>
            <person name="Lipzen A."/>
            <person name="Ohm R.A."/>
            <person name="Wang M."/>
            <person name="Grigoriev I.V."/>
            <person name="Zambonelli A."/>
            <person name="Martin F.M."/>
        </authorList>
    </citation>
    <scope>NUCLEOTIDE SEQUENCE [LARGE SCALE GENOMIC DNA]</scope>
    <source>
        <strain evidence="2 3">Tbo3840</strain>
    </source>
</reference>
<keyword evidence="1" id="KW-0812">Transmembrane</keyword>
<protein>
    <submittedName>
        <fullName evidence="2">Uncharacterized protein</fullName>
    </submittedName>
</protein>
<organism evidence="2 3">
    <name type="scientific">Tuber borchii</name>
    <name type="common">White truffle</name>
    <dbReference type="NCBI Taxonomy" id="42251"/>
    <lineage>
        <taxon>Eukaryota</taxon>
        <taxon>Fungi</taxon>
        <taxon>Dikarya</taxon>
        <taxon>Ascomycota</taxon>
        <taxon>Pezizomycotina</taxon>
        <taxon>Pezizomycetes</taxon>
        <taxon>Pezizales</taxon>
        <taxon>Tuberaceae</taxon>
        <taxon>Tuber</taxon>
    </lineage>
</organism>